<dbReference type="InterPro" id="IPR051225">
    <property type="entry name" value="NAD(P)_epim/dehydratase"/>
</dbReference>
<name>A0A381UIP8_9ZZZZ</name>
<dbReference type="InterPro" id="IPR036291">
    <property type="entry name" value="NAD(P)-bd_dom_sf"/>
</dbReference>
<accession>A0A381UIP8</accession>
<comment type="similarity">
    <text evidence="1">Belongs to the NAD(P)-dependent epimerase/dehydratase family.</text>
</comment>
<dbReference type="PANTHER" id="PTHR42687">
    <property type="entry name" value="L-THREONINE 3-DEHYDROGENASE"/>
    <property type="match status" value="1"/>
</dbReference>
<organism evidence="3">
    <name type="scientific">marine metagenome</name>
    <dbReference type="NCBI Taxonomy" id="408172"/>
    <lineage>
        <taxon>unclassified sequences</taxon>
        <taxon>metagenomes</taxon>
        <taxon>ecological metagenomes</taxon>
    </lineage>
</organism>
<dbReference type="SUPFAM" id="SSF51735">
    <property type="entry name" value="NAD(P)-binding Rossmann-fold domains"/>
    <property type="match status" value="1"/>
</dbReference>
<dbReference type="PANTHER" id="PTHR42687:SF1">
    <property type="entry name" value="L-THREONINE 3-DEHYDROGENASE, MITOCHONDRIAL"/>
    <property type="match status" value="1"/>
</dbReference>
<evidence type="ECO:0000313" key="3">
    <source>
        <dbReference type="EMBL" id="SVA28020.1"/>
    </source>
</evidence>
<dbReference type="Gene3D" id="3.40.50.720">
    <property type="entry name" value="NAD(P)-binding Rossmann-like Domain"/>
    <property type="match status" value="1"/>
</dbReference>
<dbReference type="InterPro" id="IPR001509">
    <property type="entry name" value="Epimerase_deHydtase"/>
</dbReference>
<feature type="domain" description="NAD-dependent epimerase/dehydratase" evidence="2">
    <location>
        <begin position="2"/>
        <end position="175"/>
    </location>
</feature>
<dbReference type="GO" id="GO:0006567">
    <property type="term" value="P:L-threonine catabolic process"/>
    <property type="evidence" value="ECO:0007669"/>
    <property type="project" value="TreeGrafter"/>
</dbReference>
<proteinExistence type="inferred from homology"/>
<dbReference type="Pfam" id="PF01370">
    <property type="entry name" value="Epimerase"/>
    <property type="match status" value="1"/>
</dbReference>
<evidence type="ECO:0000256" key="1">
    <source>
        <dbReference type="ARBA" id="ARBA00007637"/>
    </source>
</evidence>
<protein>
    <recommendedName>
        <fullName evidence="2">NAD-dependent epimerase/dehydratase domain-containing protein</fullName>
    </recommendedName>
</protein>
<evidence type="ECO:0000259" key="2">
    <source>
        <dbReference type="Pfam" id="PF01370"/>
    </source>
</evidence>
<gene>
    <name evidence="3" type="ORF">METZ01_LOCUS80874</name>
</gene>
<reference evidence="3" key="1">
    <citation type="submission" date="2018-05" db="EMBL/GenBank/DDBJ databases">
        <authorList>
            <person name="Lanie J.A."/>
            <person name="Ng W.-L."/>
            <person name="Kazmierczak K.M."/>
            <person name="Andrzejewski T.M."/>
            <person name="Davidsen T.M."/>
            <person name="Wayne K.J."/>
            <person name="Tettelin H."/>
            <person name="Glass J.I."/>
            <person name="Rusch D."/>
            <person name="Podicherti R."/>
            <person name="Tsui H.-C.T."/>
            <person name="Winkler M.E."/>
        </authorList>
    </citation>
    <scope>NUCLEOTIDE SEQUENCE</scope>
</reference>
<dbReference type="GO" id="GO:0008743">
    <property type="term" value="F:L-threonine 3-dehydrogenase activity"/>
    <property type="evidence" value="ECO:0007669"/>
    <property type="project" value="TreeGrafter"/>
</dbReference>
<dbReference type="EMBL" id="UINC01006520">
    <property type="protein sequence ID" value="SVA28020.1"/>
    <property type="molecule type" value="Genomic_DNA"/>
</dbReference>
<feature type="non-terminal residue" evidence="3">
    <location>
        <position position="297"/>
    </location>
</feature>
<dbReference type="AlphaFoldDB" id="A0A381UIP8"/>
<sequence>MILVTGSAGQIGTELVTELRNRHGSENVLAGRHKTPLPEEIASSGPSEIVNVTEPEQLKSTLLTHGVTQIFHLSSILSVLAESDIQTAHQVNINGVFSILNTAFETNVEQVIIPSSIAAFGVDTPRTLTPNDTIQRPSTVYGISKVFTELIGNYFYSRFGLDVRGLRLPGVISWKTEPTAGTTDYAVAMFYGAIRDNKYECYLRPDTLLPMMYMPDAIKSLLDLSDANITDLAHHSDFNVNAMSFTPSELAEAIKKINPKFQITYNIDPLRQSIADSWPSSLDDSAAREEWKWKPDF</sequence>